<dbReference type="RefSeq" id="WP_013019435.1">
    <property type="nucleotide sequence ID" value="NC_013947.1"/>
</dbReference>
<dbReference type="Proteomes" id="UP000000844">
    <property type="component" value="Chromosome"/>
</dbReference>
<accession>D3Q2D1</accession>
<reference evidence="1 2" key="1">
    <citation type="journal article" date="2009" name="Stand. Genomic Sci.">
        <title>Complete genome sequence of Stackebrandtia nassauensis type strain (LLR-40K-21).</title>
        <authorList>
            <person name="Munk C."/>
            <person name="Lapidus A."/>
            <person name="Copeland A."/>
            <person name="Jando M."/>
            <person name="Mayilraj S."/>
            <person name="Glavina Del Rio T."/>
            <person name="Nolan M."/>
            <person name="Chen F."/>
            <person name="Lucas S."/>
            <person name="Tice H."/>
            <person name="Cheng J.F."/>
            <person name="Han C."/>
            <person name="Detter J.C."/>
            <person name="Bruce D."/>
            <person name="Goodwin L."/>
            <person name="Chain P."/>
            <person name="Pitluck S."/>
            <person name="Goker M."/>
            <person name="Ovchinikova G."/>
            <person name="Pati A."/>
            <person name="Ivanova N."/>
            <person name="Mavromatis K."/>
            <person name="Chen A."/>
            <person name="Palaniappan K."/>
            <person name="Land M."/>
            <person name="Hauser L."/>
            <person name="Chang Y.J."/>
            <person name="Jeffries C.D."/>
            <person name="Bristow J."/>
            <person name="Eisen J.A."/>
            <person name="Markowitz V."/>
            <person name="Hugenholtz P."/>
            <person name="Kyrpides N.C."/>
            <person name="Klenk H.P."/>
        </authorList>
    </citation>
    <scope>NUCLEOTIDE SEQUENCE [LARGE SCALE GENOMIC DNA]</scope>
    <source>
        <strain evidence="2">DSM 44728 / CIP 108903 / NRRL B-16338 / NBRC 102104 / LLR-40K-21</strain>
    </source>
</reference>
<organism evidence="1 2">
    <name type="scientific">Stackebrandtia nassauensis (strain DSM 44728 / CIP 108903 / NRRL B-16338 / NBRC 102104 / LLR-40K-21)</name>
    <dbReference type="NCBI Taxonomy" id="446470"/>
    <lineage>
        <taxon>Bacteria</taxon>
        <taxon>Bacillati</taxon>
        <taxon>Actinomycetota</taxon>
        <taxon>Actinomycetes</taxon>
        <taxon>Glycomycetales</taxon>
        <taxon>Glycomycetaceae</taxon>
        <taxon>Stackebrandtia</taxon>
    </lineage>
</organism>
<dbReference type="AlphaFoldDB" id="D3Q2D1"/>
<evidence type="ECO:0000313" key="1">
    <source>
        <dbReference type="EMBL" id="ADD43864.1"/>
    </source>
</evidence>
<dbReference type="EMBL" id="CP001778">
    <property type="protein sequence ID" value="ADD43864.1"/>
    <property type="molecule type" value="Genomic_DNA"/>
</dbReference>
<proteinExistence type="predicted"/>
<dbReference type="OrthoDB" id="3630198at2"/>
<protein>
    <submittedName>
        <fullName evidence="1">Uncharacterized protein</fullName>
    </submittedName>
</protein>
<evidence type="ECO:0000313" key="2">
    <source>
        <dbReference type="Proteomes" id="UP000000844"/>
    </source>
</evidence>
<sequence length="184" mass="19122">MTTQTRKRRGRATEQAVAAAMRADGWPYAEPVGAGRQGSDITGTPGLSLEVKARRGLNLGAWLSQAVRQADDGEVPILVVRLDGQGPASVDEWPSVVPFAVLRRLLRLAGYGNPTPPPPGLDNPVADPAREARGTGETVDYWLGTPGGGDWLGCMACQASAAGRDPAGLAHAPRCPHAEQGAAA</sequence>
<dbReference type="eggNOG" id="ENOG502ZI33">
    <property type="taxonomic scope" value="Bacteria"/>
</dbReference>
<keyword evidence="2" id="KW-1185">Reference proteome</keyword>
<name>D3Q2D1_STANL</name>
<gene>
    <name evidence="1" type="ordered locus">Snas_4215</name>
</gene>
<dbReference type="KEGG" id="sna:Snas_4215"/>
<dbReference type="HOGENOM" id="CLU_1467368_0_0_11"/>